<name>A0A6J5LHQ2_9CAUD</name>
<reference evidence="1" key="1">
    <citation type="submission" date="2020-04" db="EMBL/GenBank/DDBJ databases">
        <authorList>
            <person name="Chiriac C."/>
            <person name="Salcher M."/>
            <person name="Ghai R."/>
            <person name="Kavagutti S V."/>
        </authorList>
    </citation>
    <scope>NUCLEOTIDE SEQUENCE</scope>
</reference>
<organism evidence="1">
    <name type="scientific">uncultured Caudovirales phage</name>
    <dbReference type="NCBI Taxonomy" id="2100421"/>
    <lineage>
        <taxon>Viruses</taxon>
        <taxon>Duplodnaviria</taxon>
        <taxon>Heunggongvirae</taxon>
        <taxon>Uroviricota</taxon>
        <taxon>Caudoviricetes</taxon>
        <taxon>Peduoviridae</taxon>
        <taxon>Maltschvirus</taxon>
        <taxon>Maltschvirus maltsch</taxon>
    </lineage>
</organism>
<accession>A0A6J5LHQ2</accession>
<sequence>MKRSILLTALLAISLNASADVKPFVTLEVDHEGVHSGNDNNSLNVIPGIKLDNITVDVKGQVSRQDETKNISTAFEPRIKYDLPVGYGLTAWARVGLGEKLNSGDAFGYYTIEPGVTYQYSKEVTLSISDKYRDSFATGKDYQTNTVYAGGSYTLGATDTIAAKLYRKYNDTESTGVEVAYTHWF</sequence>
<evidence type="ECO:0000313" key="1">
    <source>
        <dbReference type="EMBL" id="CAB4133082.1"/>
    </source>
</evidence>
<dbReference type="EMBL" id="LR796270">
    <property type="protein sequence ID" value="CAB4133082.1"/>
    <property type="molecule type" value="Genomic_DNA"/>
</dbReference>
<protein>
    <submittedName>
        <fullName evidence="1">Uncharacterized protein</fullName>
    </submittedName>
</protein>
<proteinExistence type="predicted"/>
<gene>
    <name evidence="1" type="ORF">UFOVP250_35</name>
</gene>